<gene>
    <name evidence="1" type="ORF">MNBD_ALPHA06-605</name>
</gene>
<evidence type="ECO:0000313" key="1">
    <source>
        <dbReference type="EMBL" id="VAW00594.1"/>
    </source>
</evidence>
<sequence length="37" mass="4381">EGGHFIIMRDIDELLEVLEFFHQNSNLPYHIERLGTP</sequence>
<proteinExistence type="predicted"/>
<feature type="non-terminal residue" evidence="1">
    <location>
        <position position="1"/>
    </location>
</feature>
<dbReference type="AlphaFoldDB" id="A0A3B0SVT7"/>
<dbReference type="EMBL" id="UOEE01000298">
    <property type="protein sequence ID" value="VAW00594.1"/>
    <property type="molecule type" value="Genomic_DNA"/>
</dbReference>
<protein>
    <submittedName>
        <fullName evidence="1">Uncharacterized protein</fullName>
    </submittedName>
</protein>
<reference evidence="1" key="1">
    <citation type="submission" date="2018-06" db="EMBL/GenBank/DDBJ databases">
        <authorList>
            <person name="Zhirakovskaya E."/>
        </authorList>
    </citation>
    <scope>NUCLEOTIDE SEQUENCE</scope>
</reference>
<accession>A0A3B0SVT7</accession>
<name>A0A3B0SVT7_9ZZZZ</name>
<organism evidence="1">
    <name type="scientific">hydrothermal vent metagenome</name>
    <dbReference type="NCBI Taxonomy" id="652676"/>
    <lineage>
        <taxon>unclassified sequences</taxon>
        <taxon>metagenomes</taxon>
        <taxon>ecological metagenomes</taxon>
    </lineage>
</organism>